<feature type="transmembrane region" description="Helical" evidence="9">
    <location>
        <begin position="103"/>
        <end position="124"/>
    </location>
</feature>
<dbReference type="EMBL" id="JAFBED010000005">
    <property type="protein sequence ID" value="MBM7620950.1"/>
    <property type="molecule type" value="Genomic_DNA"/>
</dbReference>
<organism evidence="11 12">
    <name type="scientific">Sutcliffiella tianshenii</name>
    <dbReference type="NCBI Taxonomy" id="1463404"/>
    <lineage>
        <taxon>Bacteria</taxon>
        <taxon>Bacillati</taxon>
        <taxon>Bacillota</taxon>
        <taxon>Bacilli</taxon>
        <taxon>Bacillales</taxon>
        <taxon>Bacillaceae</taxon>
        <taxon>Sutcliffiella</taxon>
    </lineage>
</organism>
<keyword evidence="5" id="KW-0547">Nucleotide-binding</keyword>
<keyword evidence="9" id="KW-0472">Membrane</keyword>
<keyword evidence="12" id="KW-1185">Reference proteome</keyword>
<dbReference type="EC" id="2.7.13.3" evidence="2"/>
<keyword evidence="9" id="KW-1133">Transmembrane helix</keyword>
<protein>
    <recommendedName>
        <fullName evidence="2">histidine kinase</fullName>
        <ecNumber evidence="2">2.7.13.3</ecNumber>
    </recommendedName>
</protein>
<dbReference type="InterPro" id="IPR003594">
    <property type="entry name" value="HATPase_dom"/>
</dbReference>
<dbReference type="RefSeq" id="WP_204417223.1">
    <property type="nucleotide sequence ID" value="NZ_JAFBED010000005.1"/>
</dbReference>
<evidence type="ECO:0000256" key="3">
    <source>
        <dbReference type="ARBA" id="ARBA00022553"/>
    </source>
</evidence>
<dbReference type="Pfam" id="PF02518">
    <property type="entry name" value="HATPase_c"/>
    <property type="match status" value="1"/>
</dbReference>
<dbReference type="SMART" id="SM00388">
    <property type="entry name" value="HisKA"/>
    <property type="match status" value="1"/>
</dbReference>
<reference evidence="11 12" key="1">
    <citation type="submission" date="2021-01" db="EMBL/GenBank/DDBJ databases">
        <title>Genomic Encyclopedia of Type Strains, Phase IV (KMG-IV): sequencing the most valuable type-strain genomes for metagenomic binning, comparative biology and taxonomic classification.</title>
        <authorList>
            <person name="Goeker M."/>
        </authorList>
    </citation>
    <scope>NUCLEOTIDE SEQUENCE [LARGE SCALE GENOMIC DNA]</scope>
    <source>
        <strain evidence="11 12">DSM 25879</strain>
    </source>
</reference>
<dbReference type="SUPFAM" id="SSF55874">
    <property type="entry name" value="ATPase domain of HSP90 chaperone/DNA topoisomerase II/histidine kinase"/>
    <property type="match status" value="1"/>
</dbReference>
<dbReference type="InterPro" id="IPR036890">
    <property type="entry name" value="HATPase_C_sf"/>
</dbReference>
<sequence length="415" mass="47202">MFENIGHVLYHVLIILFPILFYHQFLSKGITDFTKRINYEFLMVLLIMLIFTMSFPIEVSNGDSYDQKIIPIILAFIYGGWILGITLMLAMLGYLFILEEPGFLIMVVNYAILAVLLSIFSMWFQGMKKTYKIMVVSILFLFVTLTRTVRLILLNEHGEIFVTILVSMVTLVTLITVMLIIENLNMQMNLQRELQRSEKLKVVSELAASVAHEVRNPMTSTRGFLQLMSTDENLNESQKKYIEISIGELDRAQAIIQDYLSLAKPNKMEFNVMDLTKEIENVVQLMSTYTNIQNITFLHSIEDELYIKANKDEVKQVLINIIKNGIEAIGEGGTIKVHAFRKNDDAVIEVSDDGIGMSPSQLSRIGTPFYSTKDMGTGIGLTISFQIIQLLKGRIDVSSEYGKGTTFWIRIPLAD</sequence>
<evidence type="ECO:0000256" key="4">
    <source>
        <dbReference type="ARBA" id="ARBA00022679"/>
    </source>
</evidence>
<dbReference type="Proteomes" id="UP000737402">
    <property type="component" value="Unassembled WGS sequence"/>
</dbReference>
<evidence type="ECO:0000256" key="6">
    <source>
        <dbReference type="ARBA" id="ARBA00022777"/>
    </source>
</evidence>
<dbReference type="InterPro" id="IPR036097">
    <property type="entry name" value="HisK_dim/P_sf"/>
</dbReference>
<evidence type="ECO:0000256" key="7">
    <source>
        <dbReference type="ARBA" id="ARBA00022840"/>
    </source>
</evidence>
<dbReference type="GO" id="GO:0004673">
    <property type="term" value="F:protein histidine kinase activity"/>
    <property type="evidence" value="ECO:0007669"/>
    <property type="project" value="UniProtKB-EC"/>
</dbReference>
<dbReference type="PRINTS" id="PR00344">
    <property type="entry name" value="BCTRLSENSOR"/>
</dbReference>
<comment type="caution">
    <text evidence="11">The sequence shown here is derived from an EMBL/GenBank/DDBJ whole genome shotgun (WGS) entry which is preliminary data.</text>
</comment>
<evidence type="ECO:0000256" key="9">
    <source>
        <dbReference type="SAM" id="Phobius"/>
    </source>
</evidence>
<keyword evidence="8" id="KW-0902">Two-component regulatory system</keyword>
<keyword evidence="3" id="KW-0597">Phosphoprotein</keyword>
<dbReference type="InterPro" id="IPR004358">
    <property type="entry name" value="Sig_transdc_His_kin-like_C"/>
</dbReference>
<evidence type="ECO:0000313" key="11">
    <source>
        <dbReference type="EMBL" id="MBM7620950.1"/>
    </source>
</evidence>
<keyword evidence="9" id="KW-0812">Transmembrane</keyword>
<keyword evidence="7" id="KW-0067">ATP-binding</keyword>
<evidence type="ECO:0000256" key="5">
    <source>
        <dbReference type="ARBA" id="ARBA00022741"/>
    </source>
</evidence>
<keyword evidence="6 11" id="KW-0418">Kinase</keyword>
<dbReference type="Gene3D" id="1.10.287.130">
    <property type="match status" value="1"/>
</dbReference>
<evidence type="ECO:0000259" key="10">
    <source>
        <dbReference type="PROSITE" id="PS50109"/>
    </source>
</evidence>
<dbReference type="PROSITE" id="PS50109">
    <property type="entry name" value="HIS_KIN"/>
    <property type="match status" value="1"/>
</dbReference>
<dbReference type="InterPro" id="IPR005467">
    <property type="entry name" value="His_kinase_dom"/>
</dbReference>
<comment type="catalytic activity">
    <reaction evidence="1">
        <text>ATP + protein L-histidine = ADP + protein N-phospho-L-histidine.</text>
        <dbReference type="EC" id="2.7.13.3"/>
    </reaction>
</comment>
<feature type="transmembrane region" description="Helical" evidence="9">
    <location>
        <begin position="131"/>
        <end position="154"/>
    </location>
</feature>
<feature type="transmembrane region" description="Helical" evidence="9">
    <location>
        <begin position="160"/>
        <end position="181"/>
    </location>
</feature>
<evidence type="ECO:0000256" key="2">
    <source>
        <dbReference type="ARBA" id="ARBA00012438"/>
    </source>
</evidence>
<dbReference type="PANTHER" id="PTHR43711:SF1">
    <property type="entry name" value="HISTIDINE KINASE 1"/>
    <property type="match status" value="1"/>
</dbReference>
<dbReference type="Pfam" id="PF00512">
    <property type="entry name" value="HisKA"/>
    <property type="match status" value="1"/>
</dbReference>
<dbReference type="Gene3D" id="3.30.565.10">
    <property type="entry name" value="Histidine kinase-like ATPase, C-terminal domain"/>
    <property type="match status" value="1"/>
</dbReference>
<proteinExistence type="predicted"/>
<gene>
    <name evidence="11" type="ORF">JOC95_002805</name>
</gene>
<accession>A0ABS2P1W2</accession>
<dbReference type="SUPFAM" id="SSF47384">
    <property type="entry name" value="Homodimeric domain of signal transducing histidine kinase"/>
    <property type="match status" value="1"/>
</dbReference>
<dbReference type="InterPro" id="IPR003661">
    <property type="entry name" value="HisK_dim/P_dom"/>
</dbReference>
<dbReference type="InterPro" id="IPR050736">
    <property type="entry name" value="Sensor_HK_Regulatory"/>
</dbReference>
<evidence type="ECO:0000256" key="8">
    <source>
        <dbReference type="ARBA" id="ARBA00023012"/>
    </source>
</evidence>
<name>A0ABS2P1W2_9BACI</name>
<feature type="transmembrane region" description="Helical" evidence="9">
    <location>
        <begin position="7"/>
        <end position="25"/>
    </location>
</feature>
<dbReference type="SMART" id="SM00387">
    <property type="entry name" value="HATPase_c"/>
    <property type="match status" value="1"/>
</dbReference>
<dbReference type="PANTHER" id="PTHR43711">
    <property type="entry name" value="TWO-COMPONENT HISTIDINE KINASE"/>
    <property type="match status" value="1"/>
</dbReference>
<keyword evidence="4 11" id="KW-0808">Transferase</keyword>
<feature type="domain" description="Histidine kinase" evidence="10">
    <location>
        <begin position="209"/>
        <end position="415"/>
    </location>
</feature>
<feature type="transmembrane region" description="Helical" evidence="9">
    <location>
        <begin position="37"/>
        <end position="57"/>
    </location>
</feature>
<evidence type="ECO:0000313" key="12">
    <source>
        <dbReference type="Proteomes" id="UP000737402"/>
    </source>
</evidence>
<evidence type="ECO:0000256" key="1">
    <source>
        <dbReference type="ARBA" id="ARBA00000085"/>
    </source>
</evidence>
<dbReference type="CDD" id="cd00082">
    <property type="entry name" value="HisKA"/>
    <property type="match status" value="1"/>
</dbReference>
<feature type="transmembrane region" description="Helical" evidence="9">
    <location>
        <begin position="69"/>
        <end position="97"/>
    </location>
</feature>